<evidence type="ECO:0000256" key="2">
    <source>
        <dbReference type="SAM" id="MobiDB-lite"/>
    </source>
</evidence>
<dbReference type="HOGENOM" id="CLU_415140_0_0_1"/>
<evidence type="ECO:0000313" key="4">
    <source>
        <dbReference type="Proteomes" id="UP000027361"/>
    </source>
</evidence>
<proteinExistence type="predicted"/>
<dbReference type="STRING" id="1037660.A0A066VHV1"/>
<feature type="compositionally biased region" description="Basic and acidic residues" evidence="2">
    <location>
        <begin position="137"/>
        <end position="154"/>
    </location>
</feature>
<keyword evidence="4" id="KW-1185">Reference proteome</keyword>
<dbReference type="GeneID" id="25265711"/>
<dbReference type="AlphaFoldDB" id="A0A066VHV1"/>
<feature type="compositionally biased region" description="Low complexity" evidence="2">
    <location>
        <begin position="180"/>
        <end position="194"/>
    </location>
</feature>
<dbReference type="OrthoDB" id="3366916at2759"/>
<feature type="coiled-coil region" evidence="1">
    <location>
        <begin position="369"/>
        <end position="460"/>
    </location>
</feature>
<evidence type="ECO:0000313" key="3">
    <source>
        <dbReference type="EMBL" id="KDN39848.1"/>
    </source>
</evidence>
<feature type="compositionally biased region" description="Polar residues" evidence="2">
    <location>
        <begin position="273"/>
        <end position="287"/>
    </location>
</feature>
<reference evidence="3 4" key="1">
    <citation type="submission" date="2014-05" db="EMBL/GenBank/DDBJ databases">
        <title>Draft genome sequence of a rare smut relative, Tilletiaria anomala UBC 951.</title>
        <authorList>
            <consortium name="DOE Joint Genome Institute"/>
            <person name="Toome M."/>
            <person name="Kuo A."/>
            <person name="Henrissat B."/>
            <person name="Lipzen A."/>
            <person name="Tritt A."/>
            <person name="Yoshinaga Y."/>
            <person name="Zane M."/>
            <person name="Barry K."/>
            <person name="Grigoriev I.V."/>
            <person name="Spatafora J.W."/>
            <person name="Aimea M.C."/>
        </authorList>
    </citation>
    <scope>NUCLEOTIDE SEQUENCE [LARGE SCALE GENOMIC DNA]</scope>
    <source>
        <strain evidence="3 4">UBC 951</strain>
    </source>
</reference>
<feature type="region of interest" description="Disordered" evidence="2">
    <location>
        <begin position="486"/>
        <end position="536"/>
    </location>
</feature>
<protein>
    <submittedName>
        <fullName evidence="3">Uncharacterized protein</fullName>
    </submittedName>
</protein>
<comment type="caution">
    <text evidence="3">The sequence shown here is derived from an EMBL/GenBank/DDBJ whole genome shotgun (WGS) entry which is preliminary data.</text>
</comment>
<feature type="compositionally biased region" description="Basic and acidic residues" evidence="2">
    <location>
        <begin position="57"/>
        <end position="80"/>
    </location>
</feature>
<evidence type="ECO:0000256" key="1">
    <source>
        <dbReference type="SAM" id="Coils"/>
    </source>
</evidence>
<feature type="compositionally biased region" description="Acidic residues" evidence="2">
    <location>
        <begin position="106"/>
        <end position="116"/>
    </location>
</feature>
<dbReference type="EMBL" id="JMSN01000099">
    <property type="protein sequence ID" value="KDN39848.1"/>
    <property type="molecule type" value="Genomic_DNA"/>
</dbReference>
<feature type="compositionally biased region" description="Low complexity" evidence="2">
    <location>
        <begin position="250"/>
        <end position="265"/>
    </location>
</feature>
<dbReference type="InParanoid" id="A0A066VHV1"/>
<dbReference type="Proteomes" id="UP000027361">
    <property type="component" value="Unassembled WGS sequence"/>
</dbReference>
<gene>
    <name evidence="3" type="ORF">K437DRAFT_264455</name>
</gene>
<accession>A0A066VHV1</accession>
<feature type="coiled-coil region" evidence="1">
    <location>
        <begin position="623"/>
        <end position="657"/>
    </location>
</feature>
<keyword evidence="1" id="KW-0175">Coiled coil</keyword>
<feature type="compositionally biased region" description="Polar residues" evidence="2">
    <location>
        <begin position="207"/>
        <end position="226"/>
    </location>
</feature>
<feature type="region of interest" description="Disordered" evidence="2">
    <location>
        <begin position="28"/>
        <end position="287"/>
    </location>
</feature>
<name>A0A066VHV1_TILAU</name>
<organism evidence="3 4">
    <name type="scientific">Tilletiaria anomala (strain ATCC 24038 / CBS 436.72 / UBC 951)</name>
    <dbReference type="NCBI Taxonomy" id="1037660"/>
    <lineage>
        <taxon>Eukaryota</taxon>
        <taxon>Fungi</taxon>
        <taxon>Dikarya</taxon>
        <taxon>Basidiomycota</taxon>
        <taxon>Ustilaginomycotina</taxon>
        <taxon>Exobasidiomycetes</taxon>
        <taxon>Georgefischeriales</taxon>
        <taxon>Tilletiariaceae</taxon>
        <taxon>Tilletiaria</taxon>
    </lineage>
</organism>
<dbReference type="RefSeq" id="XP_013241181.1">
    <property type="nucleotide sequence ID" value="XM_013385727.1"/>
</dbReference>
<sequence>MVMAPPRDKKKPRAFKTTTAVAAVDVAHVSPAVPKGTSPKVNGKQSLKAAKVTNGGRSEEKQDGDPERTTADAGEPKDETSTGQEPALDEDDASTDAESNFHDADAGQEGEKDDDSSASRDSLTETGHILPVAGSDQAEKPRSDKLSVARKGDEDPSATAGSPSFSVQPAEGSQAANTASERPGSSMSSTSEPSVIKVTDHSDGSNEEASSTANEFRRQQLPSTNEDVPADSNDSIPRLQQPLPQTPDLAAQSSASPSSSTAKRSLWGMLSPRGSSQGVGTSPTWSPSADFRPKLAASLSNSLSSFTAGLSAVRRGSVAPASSERVRLPRREVDEAQLAEDVMRFADARHVLRTVTDGNRLRDLGIRLEEGWREKLAEAQSLRARLEEAQDTLEDLEDENEHLRTQLGTLSEQIAAREDAFEQLQRSTIEHQTREKSLWREEAREERENVLFQVAEAQRQLAEERAVTAQLRIVLQSAKSGRIDVLDSIDTGDGTSAPAEIQDKPSVDARQSPESGAVLRRQSQSSESKLDQDCGEKVGDEIQNDVLFNLSHSPTSSKRSTSLFSEVHTLHGMRGAGLLAGAIAEEEGKTYAIATQVLFDKAAADGALTKALQEENNSLRSYVDAKDRRCTTLQLEVEELQTRLVQTESAIAELLDTAPPV</sequence>